<organism evidence="3 4">
    <name type="scientific">Panicum virgatum</name>
    <name type="common">Blackwell switchgrass</name>
    <dbReference type="NCBI Taxonomy" id="38727"/>
    <lineage>
        <taxon>Eukaryota</taxon>
        <taxon>Viridiplantae</taxon>
        <taxon>Streptophyta</taxon>
        <taxon>Embryophyta</taxon>
        <taxon>Tracheophyta</taxon>
        <taxon>Spermatophyta</taxon>
        <taxon>Magnoliopsida</taxon>
        <taxon>Liliopsida</taxon>
        <taxon>Poales</taxon>
        <taxon>Poaceae</taxon>
        <taxon>PACMAD clade</taxon>
        <taxon>Panicoideae</taxon>
        <taxon>Panicodae</taxon>
        <taxon>Paniceae</taxon>
        <taxon>Panicinae</taxon>
        <taxon>Panicum</taxon>
        <taxon>Panicum sect. Hiantes</taxon>
    </lineage>
</organism>
<reference evidence="3" key="1">
    <citation type="submission" date="2020-05" db="EMBL/GenBank/DDBJ databases">
        <title>WGS assembly of Panicum virgatum.</title>
        <authorList>
            <person name="Lovell J.T."/>
            <person name="Jenkins J."/>
            <person name="Shu S."/>
            <person name="Juenger T.E."/>
            <person name="Schmutz J."/>
        </authorList>
    </citation>
    <scope>NUCLEOTIDE SEQUENCE</scope>
    <source>
        <strain evidence="3">AP13</strain>
    </source>
</reference>
<evidence type="ECO:0000256" key="1">
    <source>
        <dbReference type="SAM" id="SignalP"/>
    </source>
</evidence>
<feature type="chain" id="PRO_5035941974" description="Purple acid phosphatase Fn3-like domain-containing protein" evidence="1">
    <location>
        <begin position="19"/>
        <end position="107"/>
    </location>
</feature>
<keyword evidence="4" id="KW-1185">Reference proteome</keyword>
<dbReference type="InterPro" id="IPR040974">
    <property type="entry name" value="Fn3_PAP"/>
</dbReference>
<gene>
    <name evidence="3" type="ORF">PVAP13_3NG311796</name>
</gene>
<name>A0A8T0ULE8_PANVG</name>
<dbReference type="AlphaFoldDB" id="A0A8T0ULE8"/>
<evidence type="ECO:0000259" key="2">
    <source>
        <dbReference type="Pfam" id="PF17808"/>
    </source>
</evidence>
<dbReference type="EMBL" id="CM029042">
    <property type="protein sequence ID" value="KAG2621653.1"/>
    <property type="molecule type" value="Genomic_DNA"/>
</dbReference>
<comment type="caution">
    <text evidence="3">The sequence shown here is derived from an EMBL/GenBank/DDBJ whole genome shotgun (WGS) entry which is preliminary data.</text>
</comment>
<accession>A0A8T0ULE8</accession>
<dbReference type="Proteomes" id="UP000823388">
    <property type="component" value="Chromosome 3N"/>
</dbReference>
<proteinExistence type="predicted"/>
<dbReference type="Pfam" id="PF17808">
    <property type="entry name" value="fn3_PAP"/>
    <property type="match status" value="1"/>
</dbReference>
<sequence>MGLLVALWAVLVHALACADVLHASEQPLSRIAIRRATAAVVDSASVKARPAVLGLKGQSSDWVVVEFSHPNPSNDDWIGVFSLQASALKSASLKTGRISRPSCARHQ</sequence>
<feature type="signal peptide" evidence="1">
    <location>
        <begin position="1"/>
        <end position="18"/>
    </location>
</feature>
<protein>
    <recommendedName>
        <fullName evidence="2">Purple acid phosphatase Fn3-like domain-containing protein</fullName>
    </recommendedName>
</protein>
<keyword evidence="1" id="KW-0732">Signal</keyword>
<feature type="domain" description="Purple acid phosphatase Fn3-like" evidence="2">
    <location>
        <begin position="46"/>
        <end position="94"/>
    </location>
</feature>
<evidence type="ECO:0000313" key="4">
    <source>
        <dbReference type="Proteomes" id="UP000823388"/>
    </source>
</evidence>
<evidence type="ECO:0000313" key="3">
    <source>
        <dbReference type="EMBL" id="KAG2621653.1"/>
    </source>
</evidence>